<dbReference type="InterPro" id="IPR050464">
    <property type="entry name" value="Zeta_carotene_desat/Oxidored"/>
</dbReference>
<dbReference type="InterPro" id="IPR036188">
    <property type="entry name" value="FAD/NAD-bd_sf"/>
</dbReference>
<keyword evidence="2" id="KW-1185">Reference proteome</keyword>
<organism evidence="1 2">
    <name type="scientific">Ganoderma sinense ZZ0214-1</name>
    <dbReference type="NCBI Taxonomy" id="1077348"/>
    <lineage>
        <taxon>Eukaryota</taxon>
        <taxon>Fungi</taxon>
        <taxon>Dikarya</taxon>
        <taxon>Basidiomycota</taxon>
        <taxon>Agaricomycotina</taxon>
        <taxon>Agaricomycetes</taxon>
        <taxon>Polyporales</taxon>
        <taxon>Polyporaceae</taxon>
        <taxon>Ganoderma</taxon>
    </lineage>
</organism>
<dbReference type="EMBL" id="AYKW01000006">
    <property type="protein sequence ID" value="PIL34257.1"/>
    <property type="molecule type" value="Genomic_DNA"/>
</dbReference>
<dbReference type="Proteomes" id="UP000230002">
    <property type="component" value="Unassembled WGS sequence"/>
</dbReference>
<dbReference type="AlphaFoldDB" id="A0A2G8SKI5"/>
<evidence type="ECO:0000313" key="1">
    <source>
        <dbReference type="EMBL" id="PIL34257.1"/>
    </source>
</evidence>
<comment type="caution">
    <text evidence="1">The sequence shown here is derived from an EMBL/GenBank/DDBJ whole genome shotgun (WGS) entry which is preliminary data.</text>
</comment>
<gene>
    <name evidence="1" type="ORF">GSI_03968</name>
</gene>
<dbReference type="PANTHER" id="PTHR42923">
    <property type="entry name" value="PROTOPORPHYRINOGEN OXIDASE"/>
    <property type="match status" value="1"/>
</dbReference>
<dbReference type="OrthoDB" id="2019015at2759"/>
<dbReference type="SUPFAM" id="SSF51905">
    <property type="entry name" value="FAD/NAD(P)-binding domain"/>
    <property type="match status" value="1"/>
</dbReference>
<evidence type="ECO:0008006" key="3">
    <source>
        <dbReference type="Google" id="ProtNLM"/>
    </source>
</evidence>
<name>A0A2G8SKI5_9APHY</name>
<sequence>MLRMFNFSSGFGERMVYPLIALFFGTGNQTPYISLAILERVFLDPSMKLFEFDDKSLLASIPTMLAFPKLHDVYQAWKEDIESHENVQFKLHRQVLRVLSRDAKVDGPVQVEFQTSLNCTKSNTQLATFDELILAVDADSALNLLGKAATWKERIVLGIVKYLYDVTITHNPLTYMNKYYETRYSPGFNAPLTAADNLNKGRTWRRLSNSPPATSRLFIIRCNMPKTIQRSK</sequence>
<protein>
    <recommendedName>
        <fullName evidence="3">Amine oxidase domain-containing protein</fullName>
    </recommendedName>
</protein>
<dbReference type="PANTHER" id="PTHR42923:SF20">
    <property type="entry name" value="FLAVIN-CONTAINING AMINE OXIDASEDEHYDROGENASE"/>
    <property type="match status" value="1"/>
</dbReference>
<dbReference type="GO" id="GO:0016491">
    <property type="term" value="F:oxidoreductase activity"/>
    <property type="evidence" value="ECO:0007669"/>
    <property type="project" value="TreeGrafter"/>
</dbReference>
<evidence type="ECO:0000313" key="2">
    <source>
        <dbReference type="Proteomes" id="UP000230002"/>
    </source>
</evidence>
<proteinExistence type="predicted"/>
<reference evidence="1 2" key="1">
    <citation type="journal article" date="2015" name="Sci. Rep.">
        <title>Chromosome-level genome map provides insights into diverse defense mechanisms in the medicinal fungus Ganoderma sinense.</title>
        <authorList>
            <person name="Zhu Y."/>
            <person name="Xu J."/>
            <person name="Sun C."/>
            <person name="Zhou S."/>
            <person name="Xu H."/>
            <person name="Nelson D.R."/>
            <person name="Qian J."/>
            <person name="Song J."/>
            <person name="Luo H."/>
            <person name="Xiang L."/>
            <person name="Li Y."/>
            <person name="Xu Z."/>
            <person name="Ji A."/>
            <person name="Wang L."/>
            <person name="Lu S."/>
            <person name="Hayward A."/>
            <person name="Sun W."/>
            <person name="Li X."/>
            <person name="Schwartz D.C."/>
            <person name="Wang Y."/>
            <person name="Chen S."/>
        </authorList>
    </citation>
    <scope>NUCLEOTIDE SEQUENCE [LARGE SCALE GENOMIC DNA]</scope>
    <source>
        <strain evidence="1 2">ZZ0214-1</strain>
    </source>
</reference>
<dbReference type="STRING" id="1077348.A0A2G8SKI5"/>
<accession>A0A2G8SKI5</accession>